<protein>
    <submittedName>
        <fullName evidence="4">Uncharacterized protein LOC107764541</fullName>
    </submittedName>
</protein>
<proteinExistence type="predicted"/>
<dbReference type="KEGG" id="nta:107764541"/>
<feature type="compositionally biased region" description="Low complexity" evidence="1">
    <location>
        <begin position="10"/>
        <end position="20"/>
    </location>
</feature>
<sequence length="268" mass="29638">MAPSADDHSTPLSGTSSSSLLDSSNPYYLHPSDSPGMILVNSPFDRKGYAGWSRAIVITLLAKNKLGSLMGLLLSQLMFLLTTSLGADVMTREIWKELEARFGQCNGAQLYQLQRELNDDVQGASDIAGYFTKVKQIWDELDALNTFDHCSCKYTCGGKKKTLNSHQDGRLIQFLMGLNEAYSSVKSSILMMDPLPTVSHAYSLLIQDEKQREVHVAARPSEATFLVTNQKFNNNQRTNSFQKFNSTAGPMKHNSDKPKGGNFALTVK</sequence>
<reference evidence="4" key="2">
    <citation type="submission" date="2025-08" db="UniProtKB">
        <authorList>
            <consortium name="RefSeq"/>
        </authorList>
    </citation>
    <scope>IDENTIFICATION</scope>
    <source>
        <tissue evidence="4">Leaf</tissue>
    </source>
</reference>
<dbReference type="AlphaFoldDB" id="A0A1S3XFG1"/>
<dbReference type="OrthoDB" id="1274219at2759"/>
<dbReference type="OMA" id="LWHRNAY"/>
<evidence type="ECO:0000256" key="1">
    <source>
        <dbReference type="SAM" id="MobiDB-lite"/>
    </source>
</evidence>
<feature type="region of interest" description="Disordered" evidence="1">
    <location>
        <begin position="1"/>
        <end position="20"/>
    </location>
</feature>
<feature type="domain" description="Retrotransposon Copia-like N-terminal" evidence="2">
    <location>
        <begin position="30"/>
        <end position="67"/>
    </location>
</feature>
<dbReference type="PaxDb" id="4097-A0A1S3XFG1"/>
<dbReference type="RefSeq" id="XP_016438617.1">
    <property type="nucleotide sequence ID" value="XM_016583131.1"/>
</dbReference>
<keyword evidence="3" id="KW-1185">Reference proteome</keyword>
<reference evidence="3" key="1">
    <citation type="journal article" date="2014" name="Nat. Commun.">
        <title>The tobacco genome sequence and its comparison with those of tomato and potato.</title>
        <authorList>
            <person name="Sierro N."/>
            <person name="Battey J.N."/>
            <person name="Ouadi S."/>
            <person name="Bakaher N."/>
            <person name="Bovet L."/>
            <person name="Willig A."/>
            <person name="Goepfert S."/>
            <person name="Peitsch M.C."/>
            <person name="Ivanov N.V."/>
        </authorList>
    </citation>
    <scope>NUCLEOTIDE SEQUENCE [LARGE SCALE GENOMIC DNA]</scope>
</reference>
<dbReference type="PANTHER" id="PTHR37610">
    <property type="entry name" value="CCHC-TYPE DOMAIN-CONTAINING PROTEIN"/>
    <property type="match status" value="1"/>
</dbReference>
<dbReference type="GeneID" id="107764541"/>
<evidence type="ECO:0000313" key="3">
    <source>
        <dbReference type="Proteomes" id="UP000790787"/>
    </source>
</evidence>
<evidence type="ECO:0000313" key="4">
    <source>
        <dbReference type="RefSeq" id="XP_016438617.1"/>
    </source>
</evidence>
<dbReference type="Proteomes" id="UP000790787">
    <property type="component" value="Chromosome 21"/>
</dbReference>
<gene>
    <name evidence="4" type="primary">LOC107764541</name>
</gene>
<evidence type="ECO:0000259" key="2">
    <source>
        <dbReference type="Pfam" id="PF14244"/>
    </source>
</evidence>
<feature type="region of interest" description="Disordered" evidence="1">
    <location>
        <begin position="245"/>
        <end position="268"/>
    </location>
</feature>
<dbReference type="InterPro" id="IPR029472">
    <property type="entry name" value="Copia-like_N"/>
</dbReference>
<organism evidence="3 4">
    <name type="scientific">Nicotiana tabacum</name>
    <name type="common">Common tobacco</name>
    <dbReference type="NCBI Taxonomy" id="4097"/>
    <lineage>
        <taxon>Eukaryota</taxon>
        <taxon>Viridiplantae</taxon>
        <taxon>Streptophyta</taxon>
        <taxon>Embryophyta</taxon>
        <taxon>Tracheophyta</taxon>
        <taxon>Spermatophyta</taxon>
        <taxon>Magnoliopsida</taxon>
        <taxon>eudicotyledons</taxon>
        <taxon>Gunneridae</taxon>
        <taxon>Pentapetalae</taxon>
        <taxon>asterids</taxon>
        <taxon>lamiids</taxon>
        <taxon>Solanales</taxon>
        <taxon>Solanaceae</taxon>
        <taxon>Nicotianoideae</taxon>
        <taxon>Nicotianeae</taxon>
        <taxon>Nicotiana</taxon>
    </lineage>
</organism>
<name>A0A1S3XFG1_TOBAC</name>
<dbReference type="PANTHER" id="PTHR37610:SF6">
    <property type="entry name" value="GAG-POLYPEPTIDE OF LTR COPIA-TYPE-RELATED"/>
    <property type="match status" value="1"/>
</dbReference>
<accession>A0A1S3XFG1</accession>
<dbReference type="Pfam" id="PF14244">
    <property type="entry name" value="Retrotran_gag_3"/>
    <property type="match status" value="1"/>
</dbReference>